<accession>A0A6A5V8X7</accession>
<organism evidence="1 2">
    <name type="scientific">Bimuria novae-zelandiae CBS 107.79</name>
    <dbReference type="NCBI Taxonomy" id="1447943"/>
    <lineage>
        <taxon>Eukaryota</taxon>
        <taxon>Fungi</taxon>
        <taxon>Dikarya</taxon>
        <taxon>Ascomycota</taxon>
        <taxon>Pezizomycotina</taxon>
        <taxon>Dothideomycetes</taxon>
        <taxon>Pleosporomycetidae</taxon>
        <taxon>Pleosporales</taxon>
        <taxon>Massarineae</taxon>
        <taxon>Didymosphaeriaceae</taxon>
        <taxon>Bimuria</taxon>
    </lineage>
</organism>
<evidence type="ECO:0000313" key="1">
    <source>
        <dbReference type="EMBL" id="KAF1972749.1"/>
    </source>
</evidence>
<evidence type="ECO:0000313" key="2">
    <source>
        <dbReference type="Proteomes" id="UP000800036"/>
    </source>
</evidence>
<protein>
    <submittedName>
        <fullName evidence="1">Uncharacterized protein</fullName>
    </submittedName>
</protein>
<name>A0A6A5V8X7_9PLEO</name>
<dbReference type="AlphaFoldDB" id="A0A6A5V8X7"/>
<reference evidence="1" key="1">
    <citation type="journal article" date="2020" name="Stud. Mycol.">
        <title>101 Dothideomycetes genomes: a test case for predicting lifestyles and emergence of pathogens.</title>
        <authorList>
            <person name="Haridas S."/>
            <person name="Albert R."/>
            <person name="Binder M."/>
            <person name="Bloem J."/>
            <person name="Labutti K."/>
            <person name="Salamov A."/>
            <person name="Andreopoulos B."/>
            <person name="Baker S."/>
            <person name="Barry K."/>
            <person name="Bills G."/>
            <person name="Bluhm B."/>
            <person name="Cannon C."/>
            <person name="Castanera R."/>
            <person name="Culley D."/>
            <person name="Daum C."/>
            <person name="Ezra D."/>
            <person name="Gonzalez J."/>
            <person name="Henrissat B."/>
            <person name="Kuo A."/>
            <person name="Liang C."/>
            <person name="Lipzen A."/>
            <person name="Lutzoni F."/>
            <person name="Magnuson J."/>
            <person name="Mondo S."/>
            <person name="Nolan M."/>
            <person name="Ohm R."/>
            <person name="Pangilinan J."/>
            <person name="Park H.-J."/>
            <person name="Ramirez L."/>
            <person name="Alfaro M."/>
            <person name="Sun H."/>
            <person name="Tritt A."/>
            <person name="Yoshinaga Y."/>
            <person name="Zwiers L.-H."/>
            <person name="Turgeon B."/>
            <person name="Goodwin S."/>
            <person name="Spatafora J."/>
            <person name="Crous P."/>
            <person name="Grigoriev I."/>
        </authorList>
    </citation>
    <scope>NUCLEOTIDE SEQUENCE</scope>
    <source>
        <strain evidence="1">CBS 107.79</strain>
    </source>
</reference>
<dbReference type="EMBL" id="ML976685">
    <property type="protein sequence ID" value="KAF1972749.1"/>
    <property type="molecule type" value="Genomic_DNA"/>
</dbReference>
<gene>
    <name evidence="1" type="ORF">BU23DRAFT_643516</name>
</gene>
<sequence>MSTTIGDYLFWKLATTGAHQVLGRGTLFIGSIQRNRLSHVDITRSNVTLTSTEVGVFVVSSDTSDLAACFEAGRQYLPGRPVVFVQELNSNEFRGASDFIAGLPFAAAAVINTASTAIQQIDQVVDTMLYYRQPVYIGIAPEVAGVVVALSGGCGSGAGARTATGYIVSAEQLNAASAGELVCSVVAIRELMVLAVAMSFIR</sequence>
<dbReference type="Proteomes" id="UP000800036">
    <property type="component" value="Unassembled WGS sequence"/>
</dbReference>
<dbReference type="OrthoDB" id="3789491at2759"/>
<proteinExistence type="predicted"/>
<keyword evidence="2" id="KW-1185">Reference proteome</keyword>